<feature type="compositionally biased region" description="Gly residues" evidence="6">
    <location>
        <begin position="503"/>
        <end position="516"/>
    </location>
</feature>
<feature type="transmembrane region" description="Helical" evidence="7">
    <location>
        <begin position="210"/>
        <end position="232"/>
    </location>
</feature>
<dbReference type="STRING" id="910347.SAMN05421773_101637"/>
<feature type="transmembrane region" description="Helical" evidence="7">
    <location>
        <begin position="178"/>
        <end position="198"/>
    </location>
</feature>
<keyword evidence="3 7" id="KW-1133">Transmembrane helix</keyword>
<reference evidence="9 10" key="1">
    <citation type="submission" date="2016-10" db="EMBL/GenBank/DDBJ databases">
        <authorList>
            <person name="de Groot N.N."/>
        </authorList>
    </citation>
    <scope>NUCLEOTIDE SEQUENCE [LARGE SCALE GENOMIC DNA]</scope>
    <source>
        <strain evidence="9 10">CGMCC 4.5739</strain>
    </source>
</reference>
<accession>A0A1I1F7Q1</accession>
<dbReference type="Pfam" id="PF00361">
    <property type="entry name" value="Proton_antipo_M"/>
    <property type="match status" value="1"/>
</dbReference>
<dbReference type="AlphaFoldDB" id="A0A1I1F7Q1"/>
<evidence type="ECO:0000256" key="7">
    <source>
        <dbReference type="SAM" id="Phobius"/>
    </source>
</evidence>
<feature type="transmembrane region" description="Helical" evidence="7">
    <location>
        <begin position="80"/>
        <end position="101"/>
    </location>
</feature>
<feature type="transmembrane region" description="Helical" evidence="7">
    <location>
        <begin position="561"/>
        <end position="581"/>
    </location>
</feature>
<evidence type="ECO:0000256" key="2">
    <source>
        <dbReference type="ARBA" id="ARBA00022692"/>
    </source>
</evidence>
<dbReference type="PRINTS" id="PR01434">
    <property type="entry name" value="NADHDHGNASE5"/>
</dbReference>
<dbReference type="Proteomes" id="UP000199207">
    <property type="component" value="Unassembled WGS sequence"/>
</dbReference>
<feature type="transmembrane region" description="Helical" evidence="7">
    <location>
        <begin position="328"/>
        <end position="351"/>
    </location>
</feature>
<gene>
    <name evidence="9" type="ORF">SAMN05421773_101637</name>
</gene>
<evidence type="ECO:0000256" key="6">
    <source>
        <dbReference type="SAM" id="MobiDB-lite"/>
    </source>
</evidence>
<evidence type="ECO:0000256" key="5">
    <source>
        <dbReference type="RuleBase" id="RU000320"/>
    </source>
</evidence>
<keyword evidence="4 7" id="KW-0472">Membrane</keyword>
<dbReference type="GO" id="GO:0016020">
    <property type="term" value="C:membrane"/>
    <property type="evidence" value="ECO:0007669"/>
    <property type="project" value="UniProtKB-SubCell"/>
</dbReference>
<keyword evidence="9" id="KW-0830">Ubiquinone</keyword>
<dbReference type="Gene3D" id="1.20.5.2700">
    <property type="match status" value="1"/>
</dbReference>
<evidence type="ECO:0000313" key="10">
    <source>
        <dbReference type="Proteomes" id="UP000199207"/>
    </source>
</evidence>
<feature type="transmembrane region" description="Helical" evidence="7">
    <location>
        <begin position="244"/>
        <end position="263"/>
    </location>
</feature>
<dbReference type="GO" id="GO:0015990">
    <property type="term" value="P:electron transport coupled proton transport"/>
    <property type="evidence" value="ECO:0007669"/>
    <property type="project" value="TreeGrafter"/>
</dbReference>
<sequence>MTVPVTVLLWLLPALPLTAGALLASAGRRAARIAPGAAVAVSVAALGLAVAVAAAGAAGRPETADAPLFAGVRAGLRVDGLSAVMVVVVTAVTLAVLVWSLARPPGRTAADHARFPGLMLLFAGAMLVTVTADTLPPLLMAWEVMGATSWALIGFDWREPEKTDAAGTAFLTTRAADLGLYAAAGAALAGGADTLALDALPEADGGWLDLLTAGVVLAALGKSAQLPFSFWLSRAMRGPSPVSALLHSAAMVAAGAYLLLRLRPVLDASGWGAPLVAWAGAVTALALGAVAVAQTELKQVLAASTCAQLGFAVLAAGAGSTAGGAAQLAAHAAVKAALFLAAGAWLAALGTERLAGLRGAARARPALGAAAVAAALTLAGLPPLSLWAAKDQVLAAARHESAALYAAGLAAAALAAGYATTVLRHVLAPAPAAGPETPGGRGGAAGRPGAGTGTERERPVPGAGSGGSARHREVAGTPAEGERPVPGAGSGGAGPAGRAPAQGVGGGGAAAGGPGPGTAARVVWPVGVLALAGVVLGVVALPSAARWLRENVGAVGEPVPVPWEAVLSAAVAVAAAAFAWWRPGPPRLPRAVTRPVRRWIWPASAVHPAVVRPVLSAARALAAFDDRVVDGAVRGLARAGPGLARALAAFDDRAVDGAVRAAARGGRAAGRLAARADDGGPDAAVRALAAGARALGRAARRPQTGLLHHYYAQAVTGFAVLALFLLLLLLVR</sequence>
<dbReference type="InterPro" id="IPR003945">
    <property type="entry name" value="NU5C-like"/>
</dbReference>
<comment type="subcellular location">
    <subcellularLocation>
        <location evidence="1">Endomembrane system</location>
        <topology evidence="1">Multi-pass membrane protein</topology>
    </subcellularLocation>
    <subcellularLocation>
        <location evidence="5">Membrane</location>
        <topology evidence="5">Multi-pass membrane protein</topology>
    </subcellularLocation>
</comment>
<keyword evidence="2 5" id="KW-0812">Transmembrane</keyword>
<feature type="transmembrane region" description="Helical" evidence="7">
    <location>
        <begin position="6"/>
        <end position="25"/>
    </location>
</feature>
<feature type="region of interest" description="Disordered" evidence="6">
    <location>
        <begin position="432"/>
        <end position="516"/>
    </location>
</feature>
<proteinExistence type="predicted"/>
<feature type="transmembrane region" description="Helical" evidence="7">
    <location>
        <begin position="300"/>
        <end position="322"/>
    </location>
</feature>
<feature type="transmembrane region" description="Helical" evidence="7">
    <location>
        <begin position="37"/>
        <end position="60"/>
    </location>
</feature>
<keyword evidence="10" id="KW-1185">Reference proteome</keyword>
<evidence type="ECO:0000313" key="9">
    <source>
        <dbReference type="EMBL" id="SFB95549.1"/>
    </source>
</evidence>
<dbReference type="GO" id="GO:0042773">
    <property type="term" value="P:ATP synthesis coupled electron transport"/>
    <property type="evidence" value="ECO:0007669"/>
    <property type="project" value="InterPro"/>
</dbReference>
<dbReference type="GO" id="GO:0003954">
    <property type="term" value="F:NADH dehydrogenase activity"/>
    <property type="evidence" value="ECO:0007669"/>
    <property type="project" value="TreeGrafter"/>
</dbReference>
<organism evidence="9 10">
    <name type="scientific">Streptomyces aidingensis</name>
    <dbReference type="NCBI Taxonomy" id="910347"/>
    <lineage>
        <taxon>Bacteria</taxon>
        <taxon>Bacillati</taxon>
        <taxon>Actinomycetota</taxon>
        <taxon>Actinomycetes</taxon>
        <taxon>Kitasatosporales</taxon>
        <taxon>Streptomycetaceae</taxon>
        <taxon>Streptomyces</taxon>
    </lineage>
</organism>
<feature type="transmembrane region" description="Helical" evidence="7">
    <location>
        <begin position="522"/>
        <end position="541"/>
    </location>
</feature>
<evidence type="ECO:0000259" key="8">
    <source>
        <dbReference type="Pfam" id="PF00361"/>
    </source>
</evidence>
<evidence type="ECO:0000256" key="1">
    <source>
        <dbReference type="ARBA" id="ARBA00004127"/>
    </source>
</evidence>
<dbReference type="InterPro" id="IPR001750">
    <property type="entry name" value="ND/Mrp_TM"/>
</dbReference>
<dbReference type="EMBL" id="FOLM01000001">
    <property type="protein sequence ID" value="SFB95549.1"/>
    <property type="molecule type" value="Genomic_DNA"/>
</dbReference>
<feature type="transmembrane region" description="Helical" evidence="7">
    <location>
        <begin position="402"/>
        <end position="423"/>
    </location>
</feature>
<dbReference type="GO" id="GO:0012505">
    <property type="term" value="C:endomembrane system"/>
    <property type="evidence" value="ECO:0007669"/>
    <property type="project" value="UniProtKB-SubCell"/>
</dbReference>
<feature type="transmembrane region" description="Helical" evidence="7">
    <location>
        <begin position="113"/>
        <end position="132"/>
    </location>
</feature>
<protein>
    <submittedName>
        <fullName evidence="9">NADH:ubiquinone oxidoreductase subunit 5 (Chain L)/Multisubunit Na+/H+ antiporter, MnhA subunit</fullName>
    </submittedName>
</protein>
<feature type="compositionally biased region" description="Gly residues" evidence="6">
    <location>
        <begin position="437"/>
        <end position="452"/>
    </location>
</feature>
<dbReference type="PANTHER" id="PTHR42829:SF2">
    <property type="entry name" value="NADH-UBIQUINONE OXIDOREDUCTASE CHAIN 5"/>
    <property type="match status" value="1"/>
</dbReference>
<feature type="transmembrane region" description="Helical" evidence="7">
    <location>
        <begin position="363"/>
        <end position="382"/>
    </location>
</feature>
<evidence type="ECO:0000256" key="3">
    <source>
        <dbReference type="ARBA" id="ARBA00022989"/>
    </source>
</evidence>
<feature type="transmembrane region" description="Helical" evidence="7">
    <location>
        <begin position="710"/>
        <end position="731"/>
    </location>
</feature>
<feature type="domain" description="NADH:quinone oxidoreductase/Mrp antiporter transmembrane" evidence="8">
    <location>
        <begin position="135"/>
        <end position="402"/>
    </location>
</feature>
<feature type="transmembrane region" description="Helical" evidence="7">
    <location>
        <begin position="275"/>
        <end position="293"/>
    </location>
</feature>
<evidence type="ECO:0000256" key="4">
    <source>
        <dbReference type="ARBA" id="ARBA00023136"/>
    </source>
</evidence>
<dbReference type="GO" id="GO:0008137">
    <property type="term" value="F:NADH dehydrogenase (ubiquinone) activity"/>
    <property type="evidence" value="ECO:0007669"/>
    <property type="project" value="InterPro"/>
</dbReference>
<name>A0A1I1F7Q1_9ACTN</name>
<dbReference type="PANTHER" id="PTHR42829">
    <property type="entry name" value="NADH-UBIQUINONE OXIDOREDUCTASE CHAIN 5"/>
    <property type="match status" value="1"/>
</dbReference>